<evidence type="ECO:0000259" key="2">
    <source>
        <dbReference type="Pfam" id="PF01408"/>
    </source>
</evidence>
<dbReference type="GO" id="GO:0000166">
    <property type="term" value="F:nucleotide binding"/>
    <property type="evidence" value="ECO:0007669"/>
    <property type="project" value="InterPro"/>
</dbReference>
<organism evidence="4 5">
    <name type="scientific">Kineococcus aurantiacus</name>
    <dbReference type="NCBI Taxonomy" id="37633"/>
    <lineage>
        <taxon>Bacteria</taxon>
        <taxon>Bacillati</taxon>
        <taxon>Actinomycetota</taxon>
        <taxon>Actinomycetes</taxon>
        <taxon>Kineosporiales</taxon>
        <taxon>Kineosporiaceae</taxon>
        <taxon>Kineococcus</taxon>
    </lineage>
</organism>
<dbReference type="Proteomes" id="UP000521922">
    <property type="component" value="Unassembled WGS sequence"/>
</dbReference>
<dbReference type="InterPro" id="IPR036291">
    <property type="entry name" value="NAD(P)-bd_dom_sf"/>
</dbReference>
<dbReference type="Gene3D" id="3.40.50.720">
    <property type="entry name" value="NAD(P)-binding Rossmann-like Domain"/>
    <property type="match status" value="1"/>
</dbReference>
<dbReference type="Pfam" id="PF22725">
    <property type="entry name" value="GFO_IDH_MocA_C3"/>
    <property type="match status" value="1"/>
</dbReference>
<gene>
    <name evidence="4" type="ORF">BJ968_004774</name>
</gene>
<name>A0A7Y9DQX6_9ACTN</name>
<dbReference type="Pfam" id="PF01408">
    <property type="entry name" value="GFO_IDH_MocA"/>
    <property type="match status" value="1"/>
</dbReference>
<dbReference type="SUPFAM" id="SSF51735">
    <property type="entry name" value="NAD(P)-binding Rossmann-fold domains"/>
    <property type="match status" value="1"/>
</dbReference>
<sequence>MPSQNSIGVGLISVGVMGRLHARSYLQSSQFFPELPRRAELVVAADPDAGGRAYASDALGFRETTTDYRQLLAHPDVDVVSICSPPFLHHEMALAAVEAGKHFWIEKPMGRSARESRDIAERAGAAGLFTGVGFNYRHAPAVAEARRLIRTGALGRITNLQLRMITSYASDPAQPFTWRYEEAQAGSGALADVLSHGFDLAQFLVAPIKSVSSVTERFIPKRTVPGTGETREVENEDYAAVLARFEGGVVGVLETTRVAVGPHAEYIVEVYGTEGSLRWNFDRMNQLELADDGSGYRTIMTPTSYGEFGRFQPNAGPGIGFNDLKTIEAALFLRSVAEGRQLAPSAADGWSAAEIVDAALRSAASGEWVDVPVVSGSLTTQA</sequence>
<dbReference type="RefSeq" id="WP_179757369.1">
    <property type="nucleotide sequence ID" value="NZ_BAAAGN010000024.1"/>
</dbReference>
<dbReference type="InterPro" id="IPR055170">
    <property type="entry name" value="GFO_IDH_MocA-like_dom"/>
</dbReference>
<dbReference type="SUPFAM" id="SSF55347">
    <property type="entry name" value="Glyceraldehyde-3-phosphate dehydrogenase-like, C-terminal domain"/>
    <property type="match status" value="1"/>
</dbReference>
<dbReference type="InterPro" id="IPR050463">
    <property type="entry name" value="Gfo/Idh/MocA_oxidrdct_glycsds"/>
</dbReference>
<dbReference type="InterPro" id="IPR000683">
    <property type="entry name" value="Gfo/Idh/MocA-like_OxRdtase_N"/>
</dbReference>
<dbReference type="PANTHER" id="PTHR43818:SF11">
    <property type="entry name" value="BCDNA.GH03377"/>
    <property type="match status" value="1"/>
</dbReference>
<dbReference type="EMBL" id="JACCBB010000002">
    <property type="protein sequence ID" value="NYD25165.1"/>
    <property type="molecule type" value="Genomic_DNA"/>
</dbReference>
<keyword evidence="5" id="KW-1185">Reference proteome</keyword>
<evidence type="ECO:0000259" key="3">
    <source>
        <dbReference type="Pfam" id="PF22725"/>
    </source>
</evidence>
<protein>
    <submittedName>
        <fullName evidence="4">Putative dehydrogenase</fullName>
    </submittedName>
</protein>
<accession>A0A7Y9DQX6</accession>
<dbReference type="PANTHER" id="PTHR43818">
    <property type="entry name" value="BCDNA.GH03377"/>
    <property type="match status" value="1"/>
</dbReference>
<evidence type="ECO:0000313" key="4">
    <source>
        <dbReference type="EMBL" id="NYD25165.1"/>
    </source>
</evidence>
<keyword evidence="1" id="KW-0560">Oxidoreductase</keyword>
<feature type="domain" description="GFO/IDH/MocA-like oxidoreductase" evidence="3">
    <location>
        <begin position="143"/>
        <end position="278"/>
    </location>
</feature>
<reference evidence="4 5" key="1">
    <citation type="submission" date="2020-07" db="EMBL/GenBank/DDBJ databases">
        <title>Sequencing the genomes of 1000 actinobacteria strains.</title>
        <authorList>
            <person name="Klenk H.-P."/>
        </authorList>
    </citation>
    <scope>NUCLEOTIDE SEQUENCE [LARGE SCALE GENOMIC DNA]</scope>
    <source>
        <strain evidence="4 5">DSM 7487</strain>
    </source>
</reference>
<dbReference type="GO" id="GO:0016491">
    <property type="term" value="F:oxidoreductase activity"/>
    <property type="evidence" value="ECO:0007669"/>
    <property type="project" value="UniProtKB-KW"/>
</dbReference>
<comment type="caution">
    <text evidence="4">The sequence shown here is derived from an EMBL/GenBank/DDBJ whole genome shotgun (WGS) entry which is preliminary data.</text>
</comment>
<dbReference type="Gene3D" id="3.30.360.10">
    <property type="entry name" value="Dihydrodipicolinate Reductase, domain 2"/>
    <property type="match status" value="1"/>
</dbReference>
<feature type="domain" description="Gfo/Idh/MocA-like oxidoreductase N-terminal" evidence="2">
    <location>
        <begin position="8"/>
        <end position="133"/>
    </location>
</feature>
<evidence type="ECO:0000256" key="1">
    <source>
        <dbReference type="ARBA" id="ARBA00023002"/>
    </source>
</evidence>
<evidence type="ECO:0000313" key="5">
    <source>
        <dbReference type="Proteomes" id="UP000521922"/>
    </source>
</evidence>
<dbReference type="AlphaFoldDB" id="A0A7Y9DQX6"/>
<proteinExistence type="predicted"/>